<dbReference type="eggNOG" id="ENOG502QQRA">
    <property type="taxonomic scope" value="Eukaryota"/>
</dbReference>
<dbReference type="GeneID" id="6006770"/>
<dbReference type="RefSeq" id="XP_001830331.2">
    <property type="nucleotide sequence ID" value="XM_001830279.2"/>
</dbReference>
<dbReference type="InterPro" id="IPR029060">
    <property type="entry name" value="PIN-like_dom_sf"/>
</dbReference>
<accession>A8N649</accession>
<dbReference type="KEGG" id="cci:CC1G_01967"/>
<gene>
    <name evidence="3" type="ORF">CC1G_01967</name>
</gene>
<dbReference type="Proteomes" id="UP000001861">
    <property type="component" value="Unassembled WGS sequence"/>
</dbReference>
<protein>
    <recommendedName>
        <fullName evidence="5">Asteroid domain-containing protein</fullName>
    </recommendedName>
</protein>
<sequence length="827" mass="92236">MGVHGLTTYLREHRRALSSTVKLGSPSPDRVSIVVDGWSFIYAISTNNSSLPWVYGGEYHEFKRAAKAIVEAWLRVGLDIHFVFDGAYPDLKFPTLVTRLGQSHIQPGLLFFRTSVVSRSTPRSLAETWMLPPLSYSVCINALKEVQETTTFLHLHFADEEGDPYAVELAGRVGGYVVGNDSDFVILNSEGYLGYIPIDEMVWEAPSLEETPAVDDDDADFQIVRKPKFNRKPPVPMGIHPPETGDLKLHLTAYSPTKLSTHLNLPVTLLPLLGALVGNDFSSESETHRRRLQNLFFERTLSLTQRIDHAAAVVRSILTPSQNRRKAKHEVGSVMDLIDKTVNALMARHLTSMGSGEIEQIINGVVEATLQYAIPRTDPHDEPLWPTEICALHMPSTCSLLPIVSRRLLEQLRAVDEEDQALLEIRQALIHAYRKGSLSPKVMDSLNTSSSWPRPFLEHPDVENVNRSIGRPIRAWIYSILDDAVGLPDPPTAPEEDPTDSVQSDEEEEDPDELIDVVESDSEQEDVDYLAPLKGELNRLQGPEDESEATEPPPSITSSHPRERTSPAIVAEYIRRGTRVAAEDVEVPSLQSLLQSVDLEDFSEEGSAHLLLRQEDDRFTVLLRALKSDTPAVRALSPIELAPVLAVRWTALMLFQRSEETGSKERARERWAPIEARCWLATFHAAHTELPQLDLSSVTVADRNIQLMAQMLVALECIDQLAQVLFLEQRVPSPAHLLSGKRFHALLNNPDALVDLDDLDRLWAAVGEDFAPGVFQEQKTKKVKKKKGSSDAMPATNGYGRQKQYNSAGTRKAQNQSFFALLDSEAM</sequence>
<dbReference type="InterPro" id="IPR026832">
    <property type="entry name" value="Asteroid"/>
</dbReference>
<dbReference type="HOGENOM" id="CLU_314230_0_0_1"/>
<comment type="caution">
    <text evidence="3">The sequence shown here is derived from an EMBL/GenBank/DDBJ whole genome shotgun (WGS) entry which is preliminary data.</text>
</comment>
<comment type="similarity">
    <text evidence="1">Belongs to the asteroid family.</text>
</comment>
<dbReference type="OMA" id="PWIYGGE"/>
<dbReference type="SUPFAM" id="SSF88723">
    <property type="entry name" value="PIN domain-like"/>
    <property type="match status" value="1"/>
</dbReference>
<feature type="compositionally biased region" description="Acidic residues" evidence="2">
    <location>
        <begin position="494"/>
        <end position="513"/>
    </location>
</feature>
<dbReference type="EMBL" id="AACS02000003">
    <property type="protein sequence ID" value="EAU91478.2"/>
    <property type="molecule type" value="Genomic_DNA"/>
</dbReference>
<keyword evidence="4" id="KW-1185">Reference proteome</keyword>
<name>A8N649_COPC7</name>
<dbReference type="VEuPathDB" id="FungiDB:CC1G_01967"/>
<dbReference type="OrthoDB" id="25987at2759"/>
<feature type="region of interest" description="Disordered" evidence="2">
    <location>
        <begin position="781"/>
        <end position="811"/>
    </location>
</feature>
<reference evidence="3 4" key="1">
    <citation type="journal article" date="2010" name="Proc. Natl. Acad. Sci. U.S.A.">
        <title>Insights into evolution of multicellular fungi from the assembled chromosomes of the mushroom Coprinopsis cinerea (Coprinus cinereus).</title>
        <authorList>
            <person name="Stajich J.E."/>
            <person name="Wilke S.K."/>
            <person name="Ahren D."/>
            <person name="Au C.H."/>
            <person name="Birren B.W."/>
            <person name="Borodovsky M."/>
            <person name="Burns C."/>
            <person name="Canback B."/>
            <person name="Casselton L.A."/>
            <person name="Cheng C.K."/>
            <person name="Deng J."/>
            <person name="Dietrich F.S."/>
            <person name="Fargo D.C."/>
            <person name="Farman M.L."/>
            <person name="Gathman A.C."/>
            <person name="Goldberg J."/>
            <person name="Guigo R."/>
            <person name="Hoegger P.J."/>
            <person name="Hooker J.B."/>
            <person name="Huggins A."/>
            <person name="James T.Y."/>
            <person name="Kamada T."/>
            <person name="Kilaru S."/>
            <person name="Kodira C."/>
            <person name="Kues U."/>
            <person name="Kupfer D."/>
            <person name="Kwan H.S."/>
            <person name="Lomsadze A."/>
            <person name="Li W."/>
            <person name="Lilly W.W."/>
            <person name="Ma L.J."/>
            <person name="Mackey A.J."/>
            <person name="Manning G."/>
            <person name="Martin F."/>
            <person name="Muraguchi H."/>
            <person name="Natvig D.O."/>
            <person name="Palmerini H."/>
            <person name="Ramesh M.A."/>
            <person name="Rehmeyer C.J."/>
            <person name="Roe B.A."/>
            <person name="Shenoy N."/>
            <person name="Stanke M."/>
            <person name="Ter-Hovhannisyan V."/>
            <person name="Tunlid A."/>
            <person name="Velagapudi R."/>
            <person name="Vision T.J."/>
            <person name="Zeng Q."/>
            <person name="Zolan M.E."/>
            <person name="Pukkila P.J."/>
        </authorList>
    </citation>
    <scope>NUCLEOTIDE SEQUENCE [LARGE SCALE GENOMIC DNA]</scope>
    <source>
        <strain evidence="4">Okayama-7 / 130 / ATCC MYA-4618 / FGSC 9003</strain>
    </source>
</reference>
<evidence type="ECO:0000313" key="4">
    <source>
        <dbReference type="Proteomes" id="UP000001861"/>
    </source>
</evidence>
<evidence type="ECO:0008006" key="5">
    <source>
        <dbReference type="Google" id="ProtNLM"/>
    </source>
</evidence>
<evidence type="ECO:0000256" key="1">
    <source>
        <dbReference type="ARBA" id="ARBA00007398"/>
    </source>
</evidence>
<proteinExistence type="inferred from homology"/>
<feature type="region of interest" description="Disordered" evidence="2">
    <location>
        <begin position="540"/>
        <end position="567"/>
    </location>
</feature>
<feature type="region of interest" description="Disordered" evidence="2">
    <location>
        <begin position="486"/>
        <end position="513"/>
    </location>
</feature>
<organism evidence="3 4">
    <name type="scientific">Coprinopsis cinerea (strain Okayama-7 / 130 / ATCC MYA-4618 / FGSC 9003)</name>
    <name type="common">Inky cap fungus</name>
    <name type="synonym">Hormographiella aspergillata</name>
    <dbReference type="NCBI Taxonomy" id="240176"/>
    <lineage>
        <taxon>Eukaryota</taxon>
        <taxon>Fungi</taxon>
        <taxon>Dikarya</taxon>
        <taxon>Basidiomycota</taxon>
        <taxon>Agaricomycotina</taxon>
        <taxon>Agaricomycetes</taxon>
        <taxon>Agaricomycetidae</taxon>
        <taxon>Agaricales</taxon>
        <taxon>Agaricineae</taxon>
        <taxon>Psathyrellaceae</taxon>
        <taxon>Coprinopsis</taxon>
    </lineage>
</organism>
<dbReference type="PANTHER" id="PTHR15665:SF1">
    <property type="entry name" value="PROTEIN ASTEROID HOMOLOG 1"/>
    <property type="match status" value="1"/>
</dbReference>
<dbReference type="InParanoid" id="A8N649"/>
<dbReference type="Gene3D" id="3.40.50.1010">
    <property type="entry name" value="5'-nuclease"/>
    <property type="match status" value="1"/>
</dbReference>
<dbReference type="AlphaFoldDB" id="A8N649"/>
<evidence type="ECO:0000256" key="2">
    <source>
        <dbReference type="SAM" id="MobiDB-lite"/>
    </source>
</evidence>
<dbReference type="PANTHER" id="PTHR15665">
    <property type="entry name" value="ASTEROID PROTEIN"/>
    <property type="match status" value="1"/>
</dbReference>
<evidence type="ECO:0000313" key="3">
    <source>
        <dbReference type="EMBL" id="EAU91478.2"/>
    </source>
</evidence>
<dbReference type="STRING" id="240176.A8N649"/>